<gene>
    <name evidence="7" type="ORF">SAMN05216418_2995</name>
</gene>
<organism evidence="7 8">
    <name type="scientific">Microbacterium enclense</name>
    <dbReference type="NCBI Taxonomy" id="993073"/>
    <lineage>
        <taxon>Bacteria</taxon>
        <taxon>Bacillati</taxon>
        <taxon>Actinomycetota</taxon>
        <taxon>Actinomycetes</taxon>
        <taxon>Micrococcales</taxon>
        <taxon>Microbacteriaceae</taxon>
        <taxon>Microbacterium</taxon>
    </lineage>
</organism>
<comment type="similarity">
    <text evidence="5">Belongs to the class-II pyridoxal-phosphate-dependent aminotransferase family. MalY/PatB cystathionine beta-lyase subfamily.</text>
</comment>
<evidence type="ECO:0000313" key="8">
    <source>
        <dbReference type="Proteomes" id="UP000183203"/>
    </source>
</evidence>
<dbReference type="Gene3D" id="3.40.640.10">
    <property type="entry name" value="Type I PLP-dependent aspartate aminotransferase-like (Major domain)"/>
    <property type="match status" value="1"/>
</dbReference>
<dbReference type="STRING" id="993073.AS029_13565"/>
<dbReference type="RefSeq" id="WP_058233137.1">
    <property type="nucleotide sequence ID" value="NZ_FMYG01000007.1"/>
</dbReference>
<evidence type="ECO:0000313" key="7">
    <source>
        <dbReference type="EMBL" id="SDC79619.1"/>
    </source>
</evidence>
<dbReference type="AlphaFoldDB" id="A0A1G6PHT2"/>
<dbReference type="InterPro" id="IPR015422">
    <property type="entry name" value="PyrdxlP-dep_Trfase_small"/>
</dbReference>
<dbReference type="InterPro" id="IPR051798">
    <property type="entry name" value="Class-II_PLP-Dep_Aminotrans"/>
</dbReference>
<keyword evidence="4 7" id="KW-0456">Lyase</keyword>
<dbReference type="GO" id="GO:0030170">
    <property type="term" value="F:pyridoxal phosphate binding"/>
    <property type="evidence" value="ECO:0007669"/>
    <property type="project" value="InterPro"/>
</dbReference>
<reference evidence="7 8" key="1">
    <citation type="submission" date="2016-09" db="EMBL/GenBank/DDBJ databases">
        <authorList>
            <person name="Capua I."/>
            <person name="De Benedictis P."/>
            <person name="Joannis T."/>
            <person name="Lombin L.H."/>
            <person name="Cattoli G."/>
        </authorList>
    </citation>
    <scope>NUCLEOTIDE SEQUENCE [LARGE SCALE GENOMIC DNA]</scope>
    <source>
        <strain evidence="7 8">NIO-1002</strain>
    </source>
</reference>
<evidence type="ECO:0000256" key="2">
    <source>
        <dbReference type="ARBA" id="ARBA00012224"/>
    </source>
</evidence>
<dbReference type="EC" id="4.4.1.13" evidence="2"/>
<keyword evidence="3" id="KW-0663">Pyridoxal phosphate</keyword>
<evidence type="ECO:0000259" key="6">
    <source>
        <dbReference type="Pfam" id="PF00155"/>
    </source>
</evidence>
<sequence length="407" mass="44006">MSVSPLQALPLELLRQRTSTKWRSYGDDVIPMFVAETDFALAPAITAALQRAVEIGDTGYTPPRPGIDLDFADYAQRRWGWRPDPAKIRWTGDVMMGVVEVLRAVTSPGDRVVVTPPVYPPFYDTVEEAGAVVERVPLLDHGDRWSLDLDGIERALADGARSVLLCNPHNPTGTVHARESLAALARLAHRYGATVVSDEIHAPLTHAPAVFTPFLDAAPEAAAVGYTVTSASKTYNLAGLKCAVIVTGSEETAAVVRALPWEVEWRAGLFGVIANRAAFAPDSDQWLEGLLAALDHNRRLLADLLTEHLPLARYRIPDAGFLAWVDVSAYGWGDNPAPFIRREAKVALHHGPLFGEEGVGHVRINVGCDPEVLRDAIERIGRLAVATDADAGGSSIVETSLVASEDR</sequence>
<dbReference type="EMBL" id="FMYG01000007">
    <property type="protein sequence ID" value="SDC79619.1"/>
    <property type="molecule type" value="Genomic_DNA"/>
</dbReference>
<dbReference type="SUPFAM" id="SSF53383">
    <property type="entry name" value="PLP-dependent transferases"/>
    <property type="match status" value="1"/>
</dbReference>
<dbReference type="Proteomes" id="UP000183203">
    <property type="component" value="Unassembled WGS sequence"/>
</dbReference>
<dbReference type="PANTHER" id="PTHR43525">
    <property type="entry name" value="PROTEIN MALY"/>
    <property type="match status" value="1"/>
</dbReference>
<dbReference type="Gene3D" id="3.90.1150.10">
    <property type="entry name" value="Aspartate Aminotransferase, domain 1"/>
    <property type="match status" value="1"/>
</dbReference>
<evidence type="ECO:0000256" key="3">
    <source>
        <dbReference type="ARBA" id="ARBA00022898"/>
    </source>
</evidence>
<dbReference type="CDD" id="cd00609">
    <property type="entry name" value="AAT_like"/>
    <property type="match status" value="1"/>
</dbReference>
<name>A0A1G6PHT2_9MICO</name>
<evidence type="ECO:0000256" key="1">
    <source>
        <dbReference type="ARBA" id="ARBA00001933"/>
    </source>
</evidence>
<evidence type="ECO:0000256" key="4">
    <source>
        <dbReference type="ARBA" id="ARBA00023239"/>
    </source>
</evidence>
<dbReference type="InterPro" id="IPR004839">
    <property type="entry name" value="Aminotransferase_I/II_large"/>
</dbReference>
<dbReference type="OrthoDB" id="3224382at2"/>
<dbReference type="Pfam" id="PF00155">
    <property type="entry name" value="Aminotran_1_2"/>
    <property type="match status" value="1"/>
</dbReference>
<comment type="cofactor">
    <cofactor evidence="1">
        <name>pyridoxal 5'-phosphate</name>
        <dbReference type="ChEBI" id="CHEBI:597326"/>
    </cofactor>
</comment>
<feature type="domain" description="Aminotransferase class I/classII large" evidence="6">
    <location>
        <begin position="100"/>
        <end position="380"/>
    </location>
</feature>
<dbReference type="InterPro" id="IPR015424">
    <property type="entry name" value="PyrdxlP-dep_Trfase"/>
</dbReference>
<evidence type="ECO:0000256" key="5">
    <source>
        <dbReference type="ARBA" id="ARBA00037974"/>
    </source>
</evidence>
<proteinExistence type="inferred from homology"/>
<dbReference type="GO" id="GO:0047804">
    <property type="term" value="F:cysteine-S-conjugate beta-lyase activity"/>
    <property type="evidence" value="ECO:0007669"/>
    <property type="project" value="UniProtKB-EC"/>
</dbReference>
<dbReference type="PANTHER" id="PTHR43525:SF2">
    <property type="entry name" value="CYSTATHIONINE BETA-LYASE-RELATED"/>
    <property type="match status" value="1"/>
</dbReference>
<accession>A0A1G6PHT2</accession>
<dbReference type="InterPro" id="IPR015421">
    <property type="entry name" value="PyrdxlP-dep_Trfase_major"/>
</dbReference>
<protein>
    <recommendedName>
        <fullName evidence="2">cysteine-S-conjugate beta-lyase</fullName>
        <ecNumber evidence="2">4.4.1.13</ecNumber>
    </recommendedName>
</protein>